<dbReference type="CDD" id="cd14014">
    <property type="entry name" value="STKc_PknB_like"/>
    <property type="match status" value="1"/>
</dbReference>
<dbReference type="PROSITE" id="PS50011">
    <property type="entry name" value="PROTEIN_KINASE_DOM"/>
    <property type="match status" value="1"/>
</dbReference>
<keyword evidence="7" id="KW-0472">Membrane</keyword>
<evidence type="ECO:0000256" key="5">
    <source>
        <dbReference type="PROSITE-ProRule" id="PRU10141"/>
    </source>
</evidence>
<evidence type="ECO:0000256" key="1">
    <source>
        <dbReference type="ARBA" id="ARBA00022679"/>
    </source>
</evidence>
<reference evidence="9 10" key="1">
    <citation type="submission" date="2018-03" db="EMBL/GenBank/DDBJ databases">
        <title>Draft Genome Sequences of the Obligatory Marine Myxobacteria Enhygromyxa salina SWB005.</title>
        <authorList>
            <person name="Poehlein A."/>
            <person name="Moghaddam J.A."/>
            <person name="Harms H."/>
            <person name="Alanjari M."/>
            <person name="Koenig G.M."/>
            <person name="Daniel R."/>
            <person name="Schaeberle T.F."/>
        </authorList>
    </citation>
    <scope>NUCLEOTIDE SEQUENCE [LARGE SCALE GENOMIC DNA]</scope>
    <source>
        <strain evidence="9 10">SWB005</strain>
    </source>
</reference>
<evidence type="ECO:0000256" key="3">
    <source>
        <dbReference type="ARBA" id="ARBA00022777"/>
    </source>
</evidence>
<dbReference type="PROSITE" id="PS00107">
    <property type="entry name" value="PROTEIN_KINASE_ATP"/>
    <property type="match status" value="1"/>
</dbReference>
<keyword evidence="2 5" id="KW-0547">Nucleotide-binding</keyword>
<feature type="binding site" evidence="5">
    <location>
        <position position="92"/>
    </location>
    <ligand>
        <name>ATP</name>
        <dbReference type="ChEBI" id="CHEBI:30616"/>
    </ligand>
</feature>
<evidence type="ECO:0000256" key="2">
    <source>
        <dbReference type="ARBA" id="ARBA00022741"/>
    </source>
</evidence>
<keyword evidence="4 5" id="KW-0067">ATP-binding</keyword>
<organism evidence="9 10">
    <name type="scientific">Enhygromyxa salina</name>
    <dbReference type="NCBI Taxonomy" id="215803"/>
    <lineage>
        <taxon>Bacteria</taxon>
        <taxon>Pseudomonadati</taxon>
        <taxon>Myxococcota</taxon>
        <taxon>Polyangia</taxon>
        <taxon>Nannocystales</taxon>
        <taxon>Nannocystaceae</taxon>
        <taxon>Enhygromyxa</taxon>
    </lineage>
</organism>
<gene>
    <name evidence="9" type="primary">pkn1_15</name>
    <name evidence="9" type="ORF">ENSA5_40040</name>
</gene>
<dbReference type="PROSITE" id="PS00108">
    <property type="entry name" value="PROTEIN_KINASE_ST"/>
    <property type="match status" value="1"/>
</dbReference>
<dbReference type="GO" id="GO:0005524">
    <property type="term" value="F:ATP binding"/>
    <property type="evidence" value="ECO:0007669"/>
    <property type="project" value="UniProtKB-UniRule"/>
</dbReference>
<dbReference type="Pfam" id="PF00069">
    <property type="entry name" value="Pkinase"/>
    <property type="match status" value="1"/>
</dbReference>
<feature type="transmembrane region" description="Helical" evidence="7">
    <location>
        <begin position="386"/>
        <end position="405"/>
    </location>
</feature>
<dbReference type="PANTHER" id="PTHR43289">
    <property type="entry name" value="MITOGEN-ACTIVATED PROTEIN KINASE KINASE KINASE 20-RELATED"/>
    <property type="match status" value="1"/>
</dbReference>
<evidence type="ECO:0000256" key="6">
    <source>
        <dbReference type="SAM" id="MobiDB-lite"/>
    </source>
</evidence>
<dbReference type="Gene3D" id="1.10.510.10">
    <property type="entry name" value="Transferase(Phosphotransferase) domain 1"/>
    <property type="match status" value="1"/>
</dbReference>
<evidence type="ECO:0000256" key="7">
    <source>
        <dbReference type="SAM" id="Phobius"/>
    </source>
</evidence>
<keyword evidence="3 9" id="KW-0418">Kinase</keyword>
<sequence>MGEANDDVPSAEVIAATMHLKSGADDGVGRMRVDRQLSHMWADDPDEPEQPQLALGEIVDERYRIESLLGAGGMGTVYKATQLDTGATVALKLMLPKLAAELSARRRFEREAQAILRMDHENCVKILDYGERPPHTPYLVMEFLDGAVLRSVMDADEPLTSARALEILRGVLRGLGHAHARGVIHRDIKPENVFMVDQPDGPAVPKLLDLGLAKLVSTDDTSTPYKLTMRGAVFGTPAYMAPEQALGEEVDGRADLYAATVMLYEMLTGRRPFYSHDAPALLIMHTRRPPPSLADHASFLADYEGLQELVSQGLAKRPMLRFADAEAYIEALEPVLAALEKVPTGGGLPGPCEGGDAGAEAEAEAEADSPTTLPGVRPRPPSSLRGPLIVALLLGLGLVLGWWLAGC</sequence>
<evidence type="ECO:0000256" key="4">
    <source>
        <dbReference type="ARBA" id="ARBA00022840"/>
    </source>
</evidence>
<feature type="compositionally biased region" description="Gly residues" evidence="6">
    <location>
        <begin position="347"/>
        <end position="357"/>
    </location>
</feature>
<evidence type="ECO:0000313" key="9">
    <source>
        <dbReference type="EMBL" id="PRP95413.1"/>
    </source>
</evidence>
<dbReference type="PANTHER" id="PTHR43289:SF6">
    <property type="entry name" value="SERINE_THREONINE-PROTEIN KINASE NEKL-3"/>
    <property type="match status" value="1"/>
</dbReference>
<evidence type="ECO:0000259" key="8">
    <source>
        <dbReference type="PROSITE" id="PS50011"/>
    </source>
</evidence>
<dbReference type="EC" id="2.7.11.1" evidence="9"/>
<dbReference type="InterPro" id="IPR008271">
    <property type="entry name" value="Ser/Thr_kinase_AS"/>
</dbReference>
<dbReference type="Gene3D" id="3.30.200.20">
    <property type="entry name" value="Phosphorylase Kinase, domain 1"/>
    <property type="match status" value="1"/>
</dbReference>
<comment type="caution">
    <text evidence="9">The sequence shown here is derived from an EMBL/GenBank/DDBJ whole genome shotgun (WGS) entry which is preliminary data.</text>
</comment>
<proteinExistence type="predicted"/>
<keyword evidence="10" id="KW-1185">Reference proteome</keyword>
<keyword evidence="7" id="KW-0812">Transmembrane</keyword>
<dbReference type="OrthoDB" id="9779541at2"/>
<keyword evidence="1 9" id="KW-0808">Transferase</keyword>
<dbReference type="Proteomes" id="UP000237968">
    <property type="component" value="Unassembled WGS sequence"/>
</dbReference>
<evidence type="ECO:0000313" key="10">
    <source>
        <dbReference type="Proteomes" id="UP000237968"/>
    </source>
</evidence>
<accession>A0A2S9XRC1</accession>
<dbReference type="InterPro" id="IPR017441">
    <property type="entry name" value="Protein_kinase_ATP_BS"/>
</dbReference>
<protein>
    <submittedName>
        <fullName evidence="9">Serine/threonine-protein kinase Pkn1</fullName>
        <ecNumber evidence="9">2.7.11.1</ecNumber>
    </submittedName>
</protein>
<dbReference type="SUPFAM" id="SSF56112">
    <property type="entry name" value="Protein kinase-like (PK-like)"/>
    <property type="match status" value="1"/>
</dbReference>
<dbReference type="GO" id="GO:0004674">
    <property type="term" value="F:protein serine/threonine kinase activity"/>
    <property type="evidence" value="ECO:0007669"/>
    <property type="project" value="UniProtKB-EC"/>
</dbReference>
<dbReference type="EMBL" id="PVNK01000171">
    <property type="protein sequence ID" value="PRP95413.1"/>
    <property type="molecule type" value="Genomic_DNA"/>
</dbReference>
<feature type="region of interest" description="Disordered" evidence="6">
    <location>
        <begin position="347"/>
        <end position="380"/>
    </location>
</feature>
<dbReference type="RefSeq" id="WP_106393301.1">
    <property type="nucleotide sequence ID" value="NZ_PVNK01000171.1"/>
</dbReference>
<dbReference type="AlphaFoldDB" id="A0A2S9XRC1"/>
<keyword evidence="7" id="KW-1133">Transmembrane helix</keyword>
<dbReference type="InterPro" id="IPR011009">
    <property type="entry name" value="Kinase-like_dom_sf"/>
</dbReference>
<name>A0A2S9XRC1_9BACT</name>
<feature type="domain" description="Protein kinase" evidence="8">
    <location>
        <begin position="63"/>
        <end position="336"/>
    </location>
</feature>
<dbReference type="SMART" id="SM00220">
    <property type="entry name" value="S_TKc"/>
    <property type="match status" value="1"/>
</dbReference>
<dbReference type="InterPro" id="IPR000719">
    <property type="entry name" value="Prot_kinase_dom"/>
</dbReference>